<name>Q753C9_EREGS</name>
<evidence type="ECO:0000256" key="4">
    <source>
        <dbReference type="ARBA" id="ARBA00022741"/>
    </source>
</evidence>
<reference evidence="9 10" key="1">
    <citation type="journal article" date="2004" name="Science">
        <title>The Ashbya gossypii genome as a tool for mapping the ancient Saccharomyces cerevisiae genome.</title>
        <authorList>
            <person name="Dietrich F.S."/>
            <person name="Voegeli S."/>
            <person name="Brachat S."/>
            <person name="Lerch A."/>
            <person name="Gates K."/>
            <person name="Steiner S."/>
            <person name="Mohr C."/>
            <person name="Pohlmann R."/>
            <person name="Luedi P."/>
            <person name="Choi S."/>
            <person name="Wing R.A."/>
            <person name="Flavier A."/>
            <person name="Gaffney T.D."/>
            <person name="Philippsen P."/>
        </authorList>
    </citation>
    <scope>NUCLEOTIDE SEQUENCE [LARGE SCALE GENOMIC DNA]</scope>
    <source>
        <strain evidence="10">ATCC 10895 / CBS 109.51 / FGSC 9923 / NRRL Y-1056</strain>
    </source>
</reference>
<dbReference type="PANTHER" id="PTHR13622:SF8">
    <property type="entry name" value="THIAMIN PYROPHOSPHOKINASE 1"/>
    <property type="match status" value="1"/>
</dbReference>
<dbReference type="EMBL" id="AE016819">
    <property type="protein sequence ID" value="AAS53758.1"/>
    <property type="molecule type" value="Genomic_DNA"/>
</dbReference>
<evidence type="ECO:0000313" key="9">
    <source>
        <dbReference type="EMBL" id="AAS53758.1"/>
    </source>
</evidence>
<dbReference type="InterPro" id="IPR036759">
    <property type="entry name" value="TPK_catalytic_sf"/>
</dbReference>
<dbReference type="GO" id="GO:0005524">
    <property type="term" value="F:ATP binding"/>
    <property type="evidence" value="ECO:0007669"/>
    <property type="project" value="UniProtKB-UniRule"/>
</dbReference>
<evidence type="ECO:0000256" key="2">
    <source>
        <dbReference type="ARBA" id="ARBA00006785"/>
    </source>
</evidence>
<dbReference type="GO" id="GO:0009229">
    <property type="term" value="P:thiamine diphosphate biosynthetic process"/>
    <property type="evidence" value="ECO:0000318"/>
    <property type="project" value="GO_Central"/>
</dbReference>
<dbReference type="Pfam" id="PF04263">
    <property type="entry name" value="TPK_catalytic"/>
    <property type="match status" value="1"/>
</dbReference>
<dbReference type="GO" id="GO:0030975">
    <property type="term" value="F:thiamine binding"/>
    <property type="evidence" value="ECO:0007669"/>
    <property type="project" value="UniProtKB-UniRule"/>
</dbReference>
<dbReference type="SUPFAM" id="SSF63999">
    <property type="entry name" value="Thiamin pyrophosphokinase, catalytic domain"/>
    <property type="match status" value="1"/>
</dbReference>
<organism evidence="9 10">
    <name type="scientific">Eremothecium gossypii (strain ATCC 10895 / CBS 109.51 / FGSC 9923 / NRRL Y-1056)</name>
    <name type="common">Yeast</name>
    <name type="synonym">Ashbya gossypii</name>
    <dbReference type="NCBI Taxonomy" id="284811"/>
    <lineage>
        <taxon>Eukaryota</taxon>
        <taxon>Fungi</taxon>
        <taxon>Dikarya</taxon>
        <taxon>Ascomycota</taxon>
        <taxon>Saccharomycotina</taxon>
        <taxon>Saccharomycetes</taxon>
        <taxon>Saccharomycetales</taxon>
        <taxon>Saccharomycetaceae</taxon>
        <taxon>Eremothecium</taxon>
    </lineage>
</organism>
<dbReference type="AlphaFoldDB" id="Q753C9"/>
<keyword evidence="5 7" id="KW-0418">Kinase</keyword>
<dbReference type="OrthoDB" id="25149at2759"/>
<dbReference type="eggNOG" id="KOG3153">
    <property type="taxonomic scope" value="Eukaryota"/>
</dbReference>
<dbReference type="EC" id="2.7.6.2" evidence="7"/>
<reference evidence="10" key="2">
    <citation type="journal article" date="2013" name="G3 (Bethesda)">
        <title>Genomes of Ashbya fungi isolated from insects reveal four mating-type loci, numerous translocations, lack of transposons, and distinct gene duplications.</title>
        <authorList>
            <person name="Dietrich F.S."/>
            <person name="Voegeli S."/>
            <person name="Kuo S."/>
            <person name="Philippsen P."/>
        </authorList>
    </citation>
    <scope>GENOME REANNOTATION</scope>
    <source>
        <strain evidence="10">ATCC 10895 / CBS 109.51 / FGSC 9923 / NRRL Y-1056</strain>
    </source>
</reference>
<dbReference type="SUPFAM" id="SSF63862">
    <property type="entry name" value="Thiamin pyrophosphokinase, substrate-binding domain"/>
    <property type="match status" value="1"/>
</dbReference>
<dbReference type="InterPro" id="IPR006282">
    <property type="entry name" value="Thi_PPkinase"/>
</dbReference>
<evidence type="ECO:0000256" key="7">
    <source>
        <dbReference type="PIRNR" id="PIRNR031057"/>
    </source>
</evidence>
<comment type="pathway">
    <text evidence="1 7">Cofactor biosynthesis; thiamine diphosphate biosynthesis; thiamine diphosphate from thiamine: step 1/1.</text>
</comment>
<dbReference type="Gene3D" id="2.60.120.320">
    <property type="entry name" value="Thiamin pyrophosphokinase, thiamin-binding domain"/>
    <property type="match status" value="1"/>
</dbReference>
<dbReference type="Pfam" id="PF04265">
    <property type="entry name" value="TPK_B1_binding"/>
    <property type="match status" value="1"/>
</dbReference>
<evidence type="ECO:0000313" key="10">
    <source>
        <dbReference type="Proteomes" id="UP000000591"/>
    </source>
</evidence>
<protein>
    <recommendedName>
        <fullName evidence="7">Thiamine pyrophosphokinase</fullName>
        <ecNumber evidence="7">2.7.6.2</ecNumber>
    </recommendedName>
</protein>
<dbReference type="InterPro" id="IPR036371">
    <property type="entry name" value="TPK_B1-bd_sf"/>
</dbReference>
<comment type="catalytic activity">
    <reaction evidence="7">
        <text>thiamine + ATP = thiamine diphosphate + AMP + H(+)</text>
        <dbReference type="Rhea" id="RHEA:11576"/>
        <dbReference type="ChEBI" id="CHEBI:15378"/>
        <dbReference type="ChEBI" id="CHEBI:18385"/>
        <dbReference type="ChEBI" id="CHEBI:30616"/>
        <dbReference type="ChEBI" id="CHEBI:58937"/>
        <dbReference type="ChEBI" id="CHEBI:456215"/>
    </reaction>
</comment>
<dbReference type="GO" id="GO:0006772">
    <property type="term" value="P:thiamine metabolic process"/>
    <property type="evidence" value="ECO:0007669"/>
    <property type="project" value="InterPro"/>
</dbReference>
<evidence type="ECO:0000256" key="1">
    <source>
        <dbReference type="ARBA" id="ARBA00005078"/>
    </source>
</evidence>
<accession>Q753C9</accession>
<dbReference type="HOGENOM" id="CLU_044237_0_0_1"/>
<dbReference type="GO" id="GO:0004788">
    <property type="term" value="F:thiamine diphosphokinase activity"/>
    <property type="evidence" value="ECO:0000318"/>
    <property type="project" value="GO_Central"/>
</dbReference>
<feature type="domain" description="Thiamin pyrophosphokinase thiamin-binding" evidence="8">
    <location>
        <begin position="249"/>
        <end position="319"/>
    </location>
</feature>
<dbReference type="SMART" id="SM00983">
    <property type="entry name" value="TPK_B1_binding"/>
    <property type="match status" value="1"/>
</dbReference>
<dbReference type="InterPro" id="IPR007371">
    <property type="entry name" value="TPK_catalytic"/>
</dbReference>
<keyword evidence="4 7" id="KW-0547">Nucleotide-binding</keyword>
<evidence type="ECO:0000256" key="5">
    <source>
        <dbReference type="ARBA" id="ARBA00022777"/>
    </source>
</evidence>
<dbReference type="InterPro" id="IPR007373">
    <property type="entry name" value="Thiamin_PyroPKinase_B1-bd"/>
</dbReference>
<keyword evidence="10" id="KW-1185">Reference proteome</keyword>
<dbReference type="FunCoup" id="Q753C9">
    <property type="interactions" value="294"/>
</dbReference>
<keyword evidence="6 7" id="KW-0067">ATP-binding</keyword>
<dbReference type="CDD" id="cd07995">
    <property type="entry name" value="TPK"/>
    <property type="match status" value="1"/>
</dbReference>
<dbReference type="PIRSF" id="PIRSF031057">
    <property type="entry name" value="Thiamin_pyrophosphokinase"/>
    <property type="match status" value="1"/>
</dbReference>
<evidence type="ECO:0000256" key="6">
    <source>
        <dbReference type="ARBA" id="ARBA00022840"/>
    </source>
</evidence>
<dbReference type="UniPathway" id="UPA00060">
    <property type="reaction ID" value="UER00597"/>
</dbReference>
<evidence type="ECO:0000259" key="8">
    <source>
        <dbReference type="SMART" id="SM00983"/>
    </source>
</evidence>
<evidence type="ECO:0000256" key="3">
    <source>
        <dbReference type="ARBA" id="ARBA00022679"/>
    </source>
</evidence>
<comment type="similarity">
    <text evidence="2 7">Belongs to the thiamine pyrophosphokinase family.</text>
</comment>
<dbReference type="OMA" id="TDMCKAL"/>
<dbReference type="KEGG" id="ago:AGOS_AFR387C"/>
<dbReference type="GO" id="GO:0016301">
    <property type="term" value="F:kinase activity"/>
    <property type="evidence" value="ECO:0007669"/>
    <property type="project" value="UniProtKB-UniRule"/>
</dbReference>
<dbReference type="InParanoid" id="Q753C9"/>
<dbReference type="RefSeq" id="NP_985934.1">
    <property type="nucleotide sequence ID" value="NM_211289.1"/>
</dbReference>
<dbReference type="Gene3D" id="3.40.50.10240">
    <property type="entry name" value="Thiamin pyrophosphokinase, catalytic domain"/>
    <property type="match status" value="1"/>
</dbReference>
<keyword evidence="3 7" id="KW-0808">Transferase</keyword>
<proteinExistence type="inferred from homology"/>
<dbReference type="GeneID" id="4622206"/>
<dbReference type="STRING" id="284811.Q753C9"/>
<sequence length="347" mass="38923">MQAIFDLFNQVPRATWSLASSLRDSGAKEARVVENPDSVDFDANQFDIRHRIDLRGVLYPQERSALLILNQELRLSREFLQALWDSSGICVCADGGANRLHDFFIDERERAQHLPAYIVGDLDSLRDDVRAFYEGHGVVVLEQSTQYASDLMKSVQVSSLHFNHEPFRACARKGRVDTHNGVGEMIAARQAAGWTPEPLRLLVLNAIDGRFDLTVHSVAQMYTLREQHPYLTLFYITPTDLLFLVPADGTCVSYTSDMRAAMFGCCGLLPLGGSCTLRRTYGLKWDVCAWDTSIAAGRVSSSNYLVGDTGCYVDADRDILMSIELRWNGVDRWYTAAQLSNHSSHEC</sequence>
<dbReference type="Proteomes" id="UP000000591">
    <property type="component" value="Chromosome VI"/>
</dbReference>
<dbReference type="PANTHER" id="PTHR13622">
    <property type="entry name" value="THIAMIN PYROPHOSPHOKINASE"/>
    <property type="match status" value="1"/>
</dbReference>
<gene>
    <name evidence="9" type="ORF">AGOS_AFR387C</name>
</gene>
<dbReference type="InterPro" id="IPR016966">
    <property type="entry name" value="Thiamin_pyrophosphokinase_euk"/>
</dbReference>